<name>A0AAD4KZI0_9EURO</name>
<dbReference type="EMBL" id="JAJTJA010000002">
    <property type="protein sequence ID" value="KAH8703912.1"/>
    <property type="molecule type" value="Genomic_DNA"/>
</dbReference>
<protein>
    <submittedName>
        <fullName evidence="1">Uncharacterized protein</fullName>
    </submittedName>
</protein>
<reference evidence="1" key="1">
    <citation type="submission" date="2021-12" db="EMBL/GenBank/DDBJ databases">
        <title>Convergent genome expansion in fungi linked to evolution of root-endophyte symbiosis.</title>
        <authorList>
            <consortium name="DOE Joint Genome Institute"/>
            <person name="Ke Y.-H."/>
            <person name="Bonito G."/>
            <person name="Liao H.-L."/>
            <person name="Looney B."/>
            <person name="Rojas-Flechas A."/>
            <person name="Nash J."/>
            <person name="Hameed K."/>
            <person name="Schadt C."/>
            <person name="Martin F."/>
            <person name="Crous P.W."/>
            <person name="Miettinen O."/>
            <person name="Magnuson J.K."/>
            <person name="Labbe J."/>
            <person name="Jacobson D."/>
            <person name="Doktycz M.J."/>
            <person name="Veneault-Fourrey C."/>
            <person name="Kuo A."/>
            <person name="Mondo S."/>
            <person name="Calhoun S."/>
            <person name="Riley R."/>
            <person name="Ohm R."/>
            <person name="LaButti K."/>
            <person name="Andreopoulos B."/>
            <person name="Pangilinan J."/>
            <person name="Nolan M."/>
            <person name="Tritt A."/>
            <person name="Clum A."/>
            <person name="Lipzen A."/>
            <person name="Daum C."/>
            <person name="Barry K."/>
            <person name="Grigoriev I.V."/>
            <person name="Vilgalys R."/>
        </authorList>
    </citation>
    <scope>NUCLEOTIDE SEQUENCE</scope>
    <source>
        <strain evidence="1">PMI_201</strain>
    </source>
</reference>
<evidence type="ECO:0000313" key="2">
    <source>
        <dbReference type="Proteomes" id="UP001201262"/>
    </source>
</evidence>
<feature type="non-terminal residue" evidence="1">
    <location>
        <position position="313"/>
    </location>
</feature>
<dbReference type="AlphaFoldDB" id="A0AAD4KZI0"/>
<evidence type="ECO:0000313" key="1">
    <source>
        <dbReference type="EMBL" id="KAH8703912.1"/>
    </source>
</evidence>
<gene>
    <name evidence="1" type="ORF">BGW36DRAFT_444468</name>
</gene>
<accession>A0AAD4KZI0</accession>
<proteinExistence type="predicted"/>
<dbReference type="RefSeq" id="XP_046076930.1">
    <property type="nucleotide sequence ID" value="XM_046221643.1"/>
</dbReference>
<dbReference type="Proteomes" id="UP001201262">
    <property type="component" value="Unassembled WGS sequence"/>
</dbReference>
<keyword evidence="2" id="KW-1185">Reference proteome</keyword>
<comment type="caution">
    <text evidence="1">The sequence shown here is derived from an EMBL/GenBank/DDBJ whole genome shotgun (WGS) entry which is preliminary data.</text>
</comment>
<organism evidence="1 2">
    <name type="scientific">Talaromyces proteolyticus</name>
    <dbReference type="NCBI Taxonomy" id="1131652"/>
    <lineage>
        <taxon>Eukaryota</taxon>
        <taxon>Fungi</taxon>
        <taxon>Dikarya</taxon>
        <taxon>Ascomycota</taxon>
        <taxon>Pezizomycotina</taxon>
        <taxon>Eurotiomycetes</taxon>
        <taxon>Eurotiomycetidae</taxon>
        <taxon>Eurotiales</taxon>
        <taxon>Trichocomaceae</taxon>
        <taxon>Talaromyces</taxon>
        <taxon>Talaromyces sect. Bacilispori</taxon>
    </lineage>
</organism>
<dbReference type="GeneID" id="70251930"/>
<sequence>TNFYRAIIHRLHIGHLGVSGIGQSFEESFWEAVPQVPRDPHKARIGDANNLAYRSLCTRFQPIDMYRSGKNKNAKQIGYIVHAHCWLLVGRYIGIEIITENLKIFVKAVEQFWTQNIHLWMTAPYNKDIELVERSEDDGDVESSDDDYIPVRAWRNPAIVPEIQTIIEQATRVVHQSQPTTTMSWIPLDIAIQVVEITRLASATDTQNMLAAFGWRLPDSYWQSCCDMELIFEYGDLRKSNTAVDWQFLVLETEKLSEDDDWCKRSGLRTRRRIFQFLPQIRSIFLDMLEQDRKDPGSLSGSGARFSLRKPFI</sequence>